<accession>X1L1P7</accession>
<comment type="caution">
    <text evidence="1">The sequence shown here is derived from an EMBL/GenBank/DDBJ whole genome shotgun (WGS) entry which is preliminary data.</text>
</comment>
<evidence type="ECO:0000313" key="1">
    <source>
        <dbReference type="EMBL" id="GAH99820.1"/>
    </source>
</evidence>
<name>X1L1P7_9ZZZZ</name>
<dbReference type="EMBL" id="BARV01003134">
    <property type="protein sequence ID" value="GAH99820.1"/>
    <property type="molecule type" value="Genomic_DNA"/>
</dbReference>
<reference evidence="1" key="1">
    <citation type="journal article" date="2014" name="Front. Microbiol.">
        <title>High frequency of phylogenetically diverse reductive dehalogenase-homologous genes in deep subseafloor sedimentary metagenomes.</title>
        <authorList>
            <person name="Kawai M."/>
            <person name="Futagami T."/>
            <person name="Toyoda A."/>
            <person name="Takaki Y."/>
            <person name="Nishi S."/>
            <person name="Hori S."/>
            <person name="Arai W."/>
            <person name="Tsubouchi T."/>
            <person name="Morono Y."/>
            <person name="Uchiyama I."/>
            <person name="Ito T."/>
            <person name="Fujiyama A."/>
            <person name="Inagaki F."/>
            <person name="Takami H."/>
        </authorList>
    </citation>
    <scope>NUCLEOTIDE SEQUENCE</scope>
    <source>
        <strain evidence="1">Expedition CK06-06</strain>
    </source>
</reference>
<organism evidence="1">
    <name type="scientific">marine sediment metagenome</name>
    <dbReference type="NCBI Taxonomy" id="412755"/>
    <lineage>
        <taxon>unclassified sequences</taxon>
        <taxon>metagenomes</taxon>
        <taxon>ecological metagenomes</taxon>
    </lineage>
</organism>
<proteinExistence type="predicted"/>
<sequence length="129" mass="15240">AELNCYEKCILISLNFYGSEKPTPYRLAKELKMKWETADKWLKSVKEKGFLEGDRAYRYPTSGSWAFIGRKWWEETLFGLDVYERCLLISDRVAGKWKPSQLFFAKELKIDPKTVRIHLRILKKSGLWG</sequence>
<dbReference type="AlphaFoldDB" id="X1L1P7"/>
<feature type="non-terminal residue" evidence="1">
    <location>
        <position position="1"/>
    </location>
</feature>
<gene>
    <name evidence="1" type="ORF">S06H3_07665</name>
</gene>
<protein>
    <submittedName>
        <fullName evidence="1">Uncharacterized protein</fullName>
    </submittedName>
</protein>